<name>A0A3G7U3S8_9PSED</name>
<organism evidence="1 2">
    <name type="scientific">Pseudomonas synxantha</name>
    <dbReference type="NCBI Taxonomy" id="47883"/>
    <lineage>
        <taxon>Bacteria</taxon>
        <taxon>Pseudomonadati</taxon>
        <taxon>Pseudomonadota</taxon>
        <taxon>Gammaproteobacteria</taxon>
        <taxon>Pseudomonadales</taxon>
        <taxon>Pseudomonadaceae</taxon>
        <taxon>Pseudomonas</taxon>
    </lineage>
</organism>
<dbReference type="EMBL" id="CP027754">
    <property type="protein sequence ID" value="AZE54024.1"/>
    <property type="molecule type" value="Genomic_DNA"/>
</dbReference>
<reference evidence="1 2" key="1">
    <citation type="submission" date="2018-03" db="EMBL/GenBank/DDBJ databases">
        <title>Diversity of phytobeneficial traits revealed by whole-genome analysis of worldwide-isolated phenazine-producing Pseudomonas spp.</title>
        <authorList>
            <person name="Biessy A."/>
            <person name="Novinscak A."/>
            <person name="Blom J."/>
            <person name="Leger G."/>
            <person name="Thomashow L.S."/>
            <person name="Cazorla F.M."/>
            <person name="Josic D."/>
            <person name="Filion M."/>
        </authorList>
    </citation>
    <scope>NUCLEOTIDE SEQUENCE [LARGE SCALE GENOMIC DNA]</scope>
    <source>
        <strain evidence="1 2">30B</strain>
    </source>
</reference>
<dbReference type="Proteomes" id="UP000268696">
    <property type="component" value="Chromosome"/>
</dbReference>
<protein>
    <submittedName>
        <fullName evidence="1">Uncharacterized protein</fullName>
    </submittedName>
</protein>
<evidence type="ECO:0000313" key="1">
    <source>
        <dbReference type="EMBL" id="AZE54024.1"/>
    </source>
</evidence>
<dbReference type="AlphaFoldDB" id="A0A3G7U3S8"/>
<sequence>MHVQVIANGGQNGATNRHRHLEELREWFGGSSKIIHAEAYAPDDLVKILEVSAATDFEILVLECSPEQIVAVLLWQTETEEVAELENVLVHLVRKQKTTGESQ</sequence>
<accession>A0A3G7U3S8</accession>
<dbReference type="RefSeq" id="WP_124376953.1">
    <property type="nucleotide sequence ID" value="NZ_CP027754.1"/>
</dbReference>
<proteinExistence type="predicted"/>
<gene>
    <name evidence="1" type="ORF">C4K03_1855</name>
</gene>
<evidence type="ECO:0000313" key="2">
    <source>
        <dbReference type="Proteomes" id="UP000268696"/>
    </source>
</evidence>